<reference evidence="15" key="1">
    <citation type="journal article" date="2019" name="J. Appl. Phycol.">
        <title>Construction and comparative analysis of mitochondrial genome in the brown tide forming alga Aureococcus anophagefferens (Pelagophyceae, Ochrophyta).</title>
        <authorList>
            <person name="Liu F."/>
            <person name="Liu S."/>
            <person name="Huang T."/>
            <person name="Chen N."/>
        </authorList>
    </citation>
    <scope>NUCLEOTIDE SEQUENCE</scope>
</reference>
<dbReference type="Gene3D" id="3.40.50.740">
    <property type="match status" value="1"/>
</dbReference>
<feature type="domain" description="4Fe-4S Mo/W bis-MGD-type" evidence="12">
    <location>
        <begin position="215"/>
        <end position="271"/>
    </location>
</feature>
<dbReference type="InterPro" id="IPR036010">
    <property type="entry name" value="2Fe-2S_ferredoxin-like_sf"/>
</dbReference>
<dbReference type="EMBL" id="MW438346">
    <property type="protein sequence ID" value="QQW50228.1"/>
    <property type="molecule type" value="Genomic_DNA"/>
</dbReference>
<dbReference type="SMART" id="SM00929">
    <property type="entry name" value="NADH-G_4Fe-4S_3"/>
    <property type="match status" value="1"/>
</dbReference>
<proteinExistence type="inferred from homology"/>
<keyword evidence="21" id="KW-1185">Reference proteome</keyword>
<dbReference type="InterPro" id="IPR050123">
    <property type="entry name" value="Prok_molybdopt-oxidoreductase"/>
</dbReference>
<dbReference type="AlphaFoldDB" id="A0A649UBS2"/>
<reference evidence="16" key="2">
    <citation type="journal article" date="2021" name="Genome Biol. Evol.">
        <title>Mitochondrial genome evolution in pelagophyte algae.</title>
        <authorList>
            <person name="Sibbald S.J."/>
            <person name="Lawton M."/>
            <person name="Archibald J.M."/>
        </authorList>
    </citation>
    <scope>NUCLEOTIDE SEQUENCE</scope>
    <source>
        <strain evidence="17">CCMP1707</strain>
        <strain evidence="18">CCMP1708</strain>
        <strain evidence="16">CCMP1850</strain>
        <strain evidence="20">CCMP1984</strain>
        <strain evidence="19">CCMP3368</strain>
    </source>
</reference>
<dbReference type="GO" id="GO:0008137">
    <property type="term" value="F:NADH dehydrogenase (ubiquinone) activity"/>
    <property type="evidence" value="ECO:0007669"/>
    <property type="project" value="InterPro"/>
</dbReference>
<dbReference type="EMBL" id="JBBJCI010000303">
    <property type="protein sequence ID" value="KAK7234923.1"/>
    <property type="molecule type" value="Genomic_DNA"/>
</dbReference>
<evidence type="ECO:0000313" key="17">
    <source>
        <dbReference type="EMBL" id="QQW50185.1"/>
    </source>
</evidence>
<evidence type="ECO:0000313" key="20">
    <source>
        <dbReference type="EMBL" id="QQW50316.1"/>
    </source>
</evidence>
<geneLocation type="mitochondrion" evidence="15"/>
<dbReference type="FunFam" id="3.30.70.20:FF:000002">
    <property type="entry name" value="NADH-ubiquinone oxidoreductase 75 kDa subunit"/>
    <property type="match status" value="1"/>
</dbReference>
<dbReference type="EMBL" id="MW438344">
    <property type="protein sequence ID" value="QQW50141.1"/>
    <property type="molecule type" value="Genomic_DNA"/>
</dbReference>
<dbReference type="EMBL" id="MW438345">
    <property type="protein sequence ID" value="QQW50185.1"/>
    <property type="molecule type" value="Genomic_DNA"/>
</dbReference>
<dbReference type="Gene3D" id="3.10.20.740">
    <property type="match status" value="1"/>
</dbReference>
<evidence type="ECO:0000313" key="16">
    <source>
        <dbReference type="EMBL" id="QQW50141.1"/>
    </source>
</evidence>
<evidence type="ECO:0000256" key="6">
    <source>
        <dbReference type="ARBA" id="ARBA00023004"/>
    </source>
</evidence>
<dbReference type="Proteomes" id="UP001363151">
    <property type="component" value="Unassembled WGS sequence"/>
</dbReference>
<keyword evidence="6" id="KW-0408">Iron</keyword>
<gene>
    <name evidence="15" type="primary">nad11</name>
    <name evidence="14" type="ORF">SO694_mt00063</name>
</gene>
<protein>
    <submittedName>
        <fullName evidence="15">NADH dehydrogenase subunit 11</fullName>
    </submittedName>
    <submittedName>
        <fullName evidence="14">NADH-quinone oxidoreductase chain 3</fullName>
    </submittedName>
</protein>
<dbReference type="FunFam" id="3.30.200.210:FF:000002">
    <property type="entry name" value="NADH-ubiquinone oxidoreductase 75 kDa subunit"/>
    <property type="match status" value="1"/>
</dbReference>
<evidence type="ECO:0000256" key="8">
    <source>
        <dbReference type="ARBA" id="ARBA00023027"/>
    </source>
</evidence>
<evidence type="ECO:0000313" key="21">
    <source>
        <dbReference type="Proteomes" id="UP001363151"/>
    </source>
</evidence>
<name>A0A649UBS2_AURAN</name>
<dbReference type="CDD" id="cd00207">
    <property type="entry name" value="fer2"/>
    <property type="match status" value="1"/>
</dbReference>
<organism evidence="15">
    <name type="scientific">Aureococcus anophagefferens</name>
    <name type="common">Harmful bloom alga</name>
    <dbReference type="NCBI Taxonomy" id="44056"/>
    <lineage>
        <taxon>Eukaryota</taxon>
        <taxon>Sar</taxon>
        <taxon>Stramenopiles</taxon>
        <taxon>Ochrophyta</taxon>
        <taxon>Pelagophyceae</taxon>
        <taxon>Pelagomonadales</taxon>
        <taxon>Pelagomonadaceae</taxon>
        <taxon>Aureococcus</taxon>
    </lineage>
</organism>
<dbReference type="GO" id="GO:0042773">
    <property type="term" value="P:ATP synthesis coupled electron transport"/>
    <property type="evidence" value="ECO:0007669"/>
    <property type="project" value="InterPro"/>
</dbReference>
<dbReference type="PANTHER" id="PTHR43105:SF13">
    <property type="entry name" value="NADH-UBIQUINONE OXIDOREDUCTASE 75 KDA SUBUNIT, MITOCHONDRIAL"/>
    <property type="match status" value="1"/>
</dbReference>
<dbReference type="PROSITE" id="PS51669">
    <property type="entry name" value="4FE4S_MOW_BIS_MGD"/>
    <property type="match status" value="1"/>
</dbReference>
<comment type="cofactor">
    <cofactor evidence="9">
        <name>[2Fe-2S] cluster</name>
        <dbReference type="ChEBI" id="CHEBI:190135"/>
    </cofactor>
</comment>
<keyword evidence="8" id="KW-0520">NAD</keyword>
<dbReference type="InterPro" id="IPR015405">
    <property type="entry name" value="NDUFS1-like_C"/>
</dbReference>
<dbReference type="SUPFAM" id="SSF54862">
    <property type="entry name" value="4Fe-4S ferredoxins"/>
    <property type="match status" value="1"/>
</dbReference>
<feature type="domain" description="4Fe-4S His(Cys)3-ligated-type" evidence="13">
    <location>
        <begin position="78"/>
        <end position="117"/>
    </location>
</feature>
<dbReference type="InterPro" id="IPR010228">
    <property type="entry name" value="NADH_UbQ_OxRdtase_Gsu"/>
</dbReference>
<dbReference type="Pfam" id="PF00384">
    <property type="entry name" value="Molybdopterin"/>
    <property type="match status" value="1"/>
</dbReference>
<keyword evidence="4" id="KW-0479">Metal-binding</keyword>
<evidence type="ECO:0000256" key="2">
    <source>
        <dbReference type="ARBA" id="ARBA00005404"/>
    </source>
</evidence>
<dbReference type="PROSITE" id="PS51085">
    <property type="entry name" value="2FE2S_FER_2"/>
    <property type="match status" value="1"/>
</dbReference>
<evidence type="ECO:0000256" key="5">
    <source>
        <dbReference type="ARBA" id="ARBA00022967"/>
    </source>
</evidence>
<evidence type="ECO:0000256" key="10">
    <source>
        <dbReference type="RuleBase" id="RU004523"/>
    </source>
</evidence>
<dbReference type="Pfam" id="PF10588">
    <property type="entry name" value="NADH-G_4Fe-4S_3"/>
    <property type="match status" value="1"/>
</dbReference>
<dbReference type="Pfam" id="PF22151">
    <property type="entry name" value="Fer4_NDSU1"/>
    <property type="match status" value="1"/>
</dbReference>
<evidence type="ECO:0000313" key="14">
    <source>
        <dbReference type="EMBL" id="KAK7234923.1"/>
    </source>
</evidence>
<dbReference type="PANTHER" id="PTHR43105">
    <property type="entry name" value="RESPIRATORY NITRATE REDUCTASE"/>
    <property type="match status" value="1"/>
</dbReference>
<dbReference type="GO" id="GO:0016020">
    <property type="term" value="C:membrane"/>
    <property type="evidence" value="ECO:0007669"/>
    <property type="project" value="InterPro"/>
</dbReference>
<dbReference type="Pfam" id="PF13510">
    <property type="entry name" value="Fer2_4"/>
    <property type="match status" value="1"/>
</dbReference>
<accession>A0A649UBS2</accession>
<dbReference type="GO" id="GO:0016651">
    <property type="term" value="F:oxidoreductase activity, acting on NAD(P)H"/>
    <property type="evidence" value="ECO:0007669"/>
    <property type="project" value="InterPro"/>
</dbReference>
<dbReference type="NCBIfam" id="TIGR01973">
    <property type="entry name" value="NuoG"/>
    <property type="match status" value="1"/>
</dbReference>
<dbReference type="InterPro" id="IPR000283">
    <property type="entry name" value="NADH_UbQ_OxRdtase_75kDa_su_CS"/>
</dbReference>
<dbReference type="InterPro" id="IPR019574">
    <property type="entry name" value="NADH_UbQ_OxRdtase_Gsu_4Fe4S-bd"/>
</dbReference>
<dbReference type="Gene3D" id="3.30.200.210">
    <property type="match status" value="1"/>
</dbReference>
<dbReference type="EMBL" id="MW438347">
    <property type="protein sequence ID" value="QQW50272.1"/>
    <property type="molecule type" value="Genomic_DNA"/>
</dbReference>
<feature type="domain" description="2Fe-2S ferredoxin-type" evidence="11">
    <location>
        <begin position="1"/>
        <end position="78"/>
    </location>
</feature>
<evidence type="ECO:0000313" key="19">
    <source>
        <dbReference type="EMBL" id="QQW50272.1"/>
    </source>
</evidence>
<dbReference type="InterPro" id="IPR006963">
    <property type="entry name" value="Mopterin_OxRdtase_4Fe-4S_dom"/>
</dbReference>
<dbReference type="GO" id="GO:0051539">
    <property type="term" value="F:4 iron, 4 sulfur cluster binding"/>
    <property type="evidence" value="ECO:0007669"/>
    <property type="project" value="UniProtKB-KW"/>
</dbReference>
<dbReference type="GO" id="GO:0046872">
    <property type="term" value="F:metal ion binding"/>
    <property type="evidence" value="ECO:0007669"/>
    <property type="project" value="UniProtKB-KW"/>
</dbReference>
<dbReference type="EMBL" id="MK922345">
    <property type="protein sequence ID" value="QGI24640.1"/>
    <property type="molecule type" value="Genomic_DNA"/>
</dbReference>
<evidence type="ECO:0000256" key="3">
    <source>
        <dbReference type="ARBA" id="ARBA00022485"/>
    </source>
</evidence>
<dbReference type="Gene3D" id="3.30.70.20">
    <property type="match status" value="1"/>
</dbReference>
<comment type="similarity">
    <text evidence="2 10">Belongs to the complex I 75 kDa subunit family.</text>
</comment>
<evidence type="ECO:0000256" key="9">
    <source>
        <dbReference type="ARBA" id="ARBA00034078"/>
    </source>
</evidence>
<evidence type="ECO:0000256" key="7">
    <source>
        <dbReference type="ARBA" id="ARBA00023014"/>
    </source>
</evidence>
<keyword evidence="3" id="KW-0004">4Fe-4S</keyword>
<sequence length="670" mass="75124">MVKVFVNNEATFVPSNSTVLEACESIGIEVPRFCFHERLSVAGNCRMCLVEIEKSPKPVASCAMPVMNNMQVFTDTPLVKKAREGVLEFLLMNHPLDCPICDQGGECDLQDQAMFFGSDKSRFFEYKRGVEDKNCGPLIKTIMTRCIHCTRCVRFAADIAGVEDLGTTNRGRDTEIGTYVSKVFQSELSGNVVDLCPVGALTSKPYTFIARPWELRSTETIDISDAVGSNIRVDLKETEVVRVLPRLHEGLNEEWISDKSRYSFDALKIQRLDTPYVRDNGSLKQCSWQIAVEELKDLLLKESSSKTSLICSVNTDFETLSRAKVMANSLGIKNFGYPRTFDFNLDFSKNYLCNTPLADIEQSDLCLLVGVNPRYEASMLNLKLRKRHRQGLYKTTSVGVPHNQTYDTEVLGISPQTLIKISEGQHSICKDLRTAKKPLILYSASLAEREDFSGLKKALSVIENNLVAKVFDWDCLSFLNQESNQVSAFEIGLGKFDFSKLPSQNLCILLGSFREEELEKITNKISEETTLVFIGTNGCEFTAKADIIMPTTTFLEKEGVYMNLEGRVQKTSKATSGPALVRDPSRILQILTKKLLPSEKIKELDYNAVTLIGKSFGEIVNKSYKKSNISRLPFSPFLTDFYISDSLSKNSTTMAKCSDVYRASFKNFTL</sequence>
<evidence type="ECO:0000259" key="11">
    <source>
        <dbReference type="PROSITE" id="PS51085"/>
    </source>
</evidence>
<keyword evidence="7" id="KW-0411">Iron-sulfur</keyword>
<dbReference type="SUPFAM" id="SSF53706">
    <property type="entry name" value="Formate dehydrogenase/DMSO reductase, domains 1-3"/>
    <property type="match status" value="1"/>
</dbReference>
<evidence type="ECO:0000313" key="18">
    <source>
        <dbReference type="EMBL" id="QQW50228.1"/>
    </source>
</evidence>
<evidence type="ECO:0000256" key="4">
    <source>
        <dbReference type="ARBA" id="ARBA00022723"/>
    </source>
</evidence>
<dbReference type="Pfam" id="PF22117">
    <property type="entry name" value="Fer4_Nqo3"/>
    <property type="match status" value="1"/>
</dbReference>
<dbReference type="PROSITE" id="PS51839">
    <property type="entry name" value="4FE4S_HC3"/>
    <property type="match status" value="1"/>
</dbReference>
<dbReference type="SUPFAM" id="SSF54292">
    <property type="entry name" value="2Fe-2S ferredoxin-like"/>
    <property type="match status" value="1"/>
</dbReference>
<dbReference type="InterPro" id="IPR054351">
    <property type="entry name" value="NADH_UbQ_OxRdtase_ferredoxin"/>
</dbReference>
<dbReference type="Pfam" id="PF09326">
    <property type="entry name" value="NADH_dhqG_C"/>
    <property type="match status" value="1"/>
</dbReference>
<dbReference type="InterPro" id="IPR001041">
    <property type="entry name" value="2Fe-2S_ferredoxin-type"/>
</dbReference>
<evidence type="ECO:0000256" key="1">
    <source>
        <dbReference type="ARBA" id="ARBA00001966"/>
    </source>
</evidence>
<evidence type="ECO:0000259" key="13">
    <source>
        <dbReference type="PROSITE" id="PS51839"/>
    </source>
</evidence>
<dbReference type="PROSITE" id="PS00643">
    <property type="entry name" value="COMPLEX1_75K_3"/>
    <property type="match status" value="1"/>
</dbReference>
<dbReference type="EMBL" id="MW438348">
    <property type="protein sequence ID" value="QQW50316.1"/>
    <property type="molecule type" value="Genomic_DNA"/>
</dbReference>
<dbReference type="InterPro" id="IPR006656">
    <property type="entry name" value="Mopterin_OxRdtase"/>
</dbReference>
<comment type="cofactor">
    <cofactor evidence="1">
        <name>[4Fe-4S] cluster</name>
        <dbReference type="ChEBI" id="CHEBI:49883"/>
    </cofactor>
</comment>
<dbReference type="PROSITE" id="PS00642">
    <property type="entry name" value="COMPLEX1_75K_2"/>
    <property type="match status" value="1"/>
</dbReference>
<keyword evidence="5" id="KW-1278">Translocase</keyword>
<reference evidence="14 21" key="3">
    <citation type="submission" date="2024-03" db="EMBL/GenBank/DDBJ databases">
        <title>Aureococcus anophagefferens CCMP1851 and Kratosvirus quantuckense: Draft genome of a second virus-susceptible host strain in the model system.</title>
        <authorList>
            <person name="Chase E."/>
            <person name="Truchon A.R."/>
            <person name="Schepens W."/>
            <person name="Wilhelm S.W."/>
        </authorList>
    </citation>
    <scope>NUCLEOTIDE SEQUENCE [LARGE SCALE GENOMIC DNA]</scope>
    <source>
        <strain evidence="14 21">CCMP1851</strain>
    </source>
</reference>
<keyword evidence="15" id="KW-0496">Mitochondrion</keyword>
<dbReference type="FunFam" id="3.10.20.740:FF:000001">
    <property type="entry name" value="NADH-quinone oxidoreductase subunit G"/>
    <property type="match status" value="1"/>
</dbReference>
<evidence type="ECO:0000313" key="15">
    <source>
        <dbReference type="EMBL" id="QGI24640.1"/>
    </source>
</evidence>
<evidence type="ECO:0000259" key="12">
    <source>
        <dbReference type="PROSITE" id="PS51669"/>
    </source>
</evidence>